<keyword evidence="4" id="KW-0812">Transmembrane</keyword>
<feature type="transmembrane region" description="Helical" evidence="4">
    <location>
        <begin position="52"/>
        <end position="72"/>
    </location>
</feature>
<dbReference type="PANTHER" id="PTHR46336:SF8">
    <property type="entry name" value="BTB DOMAIN-CONTAINING PROTEIN"/>
    <property type="match status" value="1"/>
</dbReference>
<evidence type="ECO:0000256" key="2">
    <source>
        <dbReference type="ARBA" id="ARBA00004906"/>
    </source>
</evidence>
<dbReference type="PANTHER" id="PTHR46336">
    <property type="entry name" value="OS02G0260700 PROTEIN"/>
    <property type="match status" value="1"/>
</dbReference>
<evidence type="ECO:0000256" key="1">
    <source>
        <dbReference type="ARBA" id="ARBA00002668"/>
    </source>
</evidence>
<dbReference type="InterPro" id="IPR045890">
    <property type="entry name" value="POB1-like"/>
</dbReference>
<dbReference type="AlphaFoldDB" id="A0A3P6AYS3"/>
<dbReference type="Pfam" id="PF00651">
    <property type="entry name" value="BTB"/>
    <property type="match status" value="1"/>
</dbReference>
<evidence type="ECO:0000256" key="4">
    <source>
        <dbReference type="SAM" id="Phobius"/>
    </source>
</evidence>
<keyword evidence="4" id="KW-1133">Transmembrane helix</keyword>
<dbReference type="CDD" id="cd18186">
    <property type="entry name" value="BTB_POZ_ZBTB_KLHL-like"/>
    <property type="match status" value="1"/>
</dbReference>
<dbReference type="SUPFAM" id="SSF54695">
    <property type="entry name" value="POZ domain"/>
    <property type="match status" value="1"/>
</dbReference>
<dbReference type="InterPro" id="IPR011705">
    <property type="entry name" value="BACK"/>
</dbReference>
<accession>A0A3P6AYS3</accession>
<dbReference type="InterPro" id="IPR000210">
    <property type="entry name" value="BTB/POZ_dom"/>
</dbReference>
<evidence type="ECO:0000259" key="5">
    <source>
        <dbReference type="PROSITE" id="PS50097"/>
    </source>
</evidence>
<name>A0A3P6AYS3_BRAOL</name>
<dbReference type="InterPro" id="IPR011333">
    <property type="entry name" value="SKP1/BTB/POZ_sf"/>
</dbReference>
<comment type="function">
    <text evidence="1">May act as a substrate-specific adapter of an E3 ubiquitin-protein ligase complex (CUL3-RBX1-BTB) which mediates the ubiquitination and subsequent proteasomal degradation of target proteins.</text>
</comment>
<dbReference type="GO" id="GO:0010114">
    <property type="term" value="P:response to red light"/>
    <property type="evidence" value="ECO:0007669"/>
    <property type="project" value="TreeGrafter"/>
</dbReference>
<comment type="pathway">
    <text evidence="2">Protein modification; protein ubiquitination.</text>
</comment>
<keyword evidence="4" id="KW-0472">Membrane</keyword>
<dbReference type="UniPathway" id="UPA00143"/>
<dbReference type="EMBL" id="LR031872">
    <property type="protein sequence ID" value="VDC92094.1"/>
    <property type="molecule type" value="Genomic_DNA"/>
</dbReference>
<dbReference type="SUPFAM" id="SSF49599">
    <property type="entry name" value="TRAF domain-like"/>
    <property type="match status" value="1"/>
</dbReference>
<dbReference type="PROSITE" id="PS50097">
    <property type="entry name" value="BTB"/>
    <property type="match status" value="1"/>
</dbReference>
<sequence>MDSNSDPCFGFAFNNVQFSDRLLRIEITNGGEITNVDSVQDRKRRRTDVNTSGLFCLIPNYSIFFVVTNILVTDFRPMKTMAAVDGENEKECNPPAPRVTDLHISSPILAAQSPFFYKLFSNGMIESEQNHVTLRIEASEEAAVMELLKFMYTNSLSSVTDVPALFRVLMAADKFEVASCMKYCTRSLLNIPMTLPYASFILRLPWPLLVADSVKPLTNVAKHFLIMHFNDITKLPPEELTALPLVGIMTLLMSNDLMITCEDIVYEVVLKWAKANSSVLEERQGILNHLAPYIRFPYMTCHRLKKILTSDDFELSVAHKLVFEALFFKAESSLAHQAAIKADSHDRRFIERGYTCRPIKTVEFEVPHRQCIVYLDLTRKECNALYPSNRIYSQKFHLGGKEFLLSPCCNKDQQNRFHHFGLFLWSQEKGTSVSVTVDYEFSSRWKPTQEFAIRRKGKYKFTGVQSIGFRDVLGAPWASFIGEDSPYFINDLLHLRAELSIRL</sequence>
<organism evidence="6">
    <name type="scientific">Brassica oleracea</name>
    <name type="common">Wild cabbage</name>
    <dbReference type="NCBI Taxonomy" id="3712"/>
    <lineage>
        <taxon>Eukaryota</taxon>
        <taxon>Viridiplantae</taxon>
        <taxon>Streptophyta</taxon>
        <taxon>Embryophyta</taxon>
        <taxon>Tracheophyta</taxon>
        <taxon>Spermatophyta</taxon>
        <taxon>Magnoliopsida</taxon>
        <taxon>eudicotyledons</taxon>
        <taxon>Gunneridae</taxon>
        <taxon>Pentapetalae</taxon>
        <taxon>rosids</taxon>
        <taxon>malvids</taxon>
        <taxon>Brassicales</taxon>
        <taxon>Brassicaceae</taxon>
        <taxon>Brassiceae</taxon>
        <taxon>Brassica</taxon>
    </lineage>
</organism>
<dbReference type="Gene3D" id="1.25.40.420">
    <property type="match status" value="1"/>
</dbReference>
<reference evidence="6" key="1">
    <citation type="submission" date="2018-11" db="EMBL/GenBank/DDBJ databases">
        <authorList>
            <consortium name="Genoscope - CEA"/>
            <person name="William W."/>
        </authorList>
    </citation>
    <scope>NUCLEOTIDE SEQUENCE</scope>
</reference>
<dbReference type="GO" id="GO:0016567">
    <property type="term" value="P:protein ubiquitination"/>
    <property type="evidence" value="ECO:0007669"/>
    <property type="project" value="UniProtKB-UniPathway"/>
</dbReference>
<dbReference type="Pfam" id="PF07707">
    <property type="entry name" value="BACK"/>
    <property type="match status" value="1"/>
</dbReference>
<proteinExistence type="predicted"/>
<feature type="domain" description="BTB" evidence="5">
    <location>
        <begin position="102"/>
        <end position="160"/>
    </location>
</feature>
<evidence type="ECO:0000313" key="6">
    <source>
        <dbReference type="EMBL" id="VDC92094.1"/>
    </source>
</evidence>
<keyword evidence="3" id="KW-0833">Ubl conjugation pathway</keyword>
<gene>
    <name evidence="6" type="ORF">BOLC3T16166H</name>
</gene>
<evidence type="ECO:0000256" key="3">
    <source>
        <dbReference type="ARBA" id="ARBA00022786"/>
    </source>
</evidence>
<dbReference type="GO" id="GO:0005634">
    <property type="term" value="C:nucleus"/>
    <property type="evidence" value="ECO:0007669"/>
    <property type="project" value="TreeGrafter"/>
</dbReference>
<dbReference type="Gene3D" id="3.30.710.10">
    <property type="entry name" value="Potassium Channel Kv1.1, Chain A"/>
    <property type="match status" value="1"/>
</dbReference>
<protein>
    <recommendedName>
        <fullName evidence="5">BTB domain-containing protein</fullName>
    </recommendedName>
</protein>
<dbReference type="FunFam" id="1.25.40.420:FF:000008">
    <property type="entry name" value="BTB/POZ domain-containing protein POB1"/>
    <property type="match status" value="1"/>
</dbReference>
<dbReference type="SMART" id="SM00875">
    <property type="entry name" value="BACK"/>
    <property type="match status" value="1"/>
</dbReference>
<dbReference type="SMART" id="SM00225">
    <property type="entry name" value="BTB"/>
    <property type="match status" value="1"/>
</dbReference>